<dbReference type="EMBL" id="JBBUTH010000010">
    <property type="protein sequence ID" value="MEK8052794.1"/>
    <property type="molecule type" value="Genomic_DNA"/>
</dbReference>
<accession>A0ABU9CLV1</accession>
<dbReference type="InterPro" id="IPR000847">
    <property type="entry name" value="LysR_HTH_N"/>
</dbReference>
<dbReference type="InterPro" id="IPR005119">
    <property type="entry name" value="LysR_subst-bd"/>
</dbReference>
<dbReference type="InterPro" id="IPR058163">
    <property type="entry name" value="LysR-type_TF_proteobact-type"/>
</dbReference>
<keyword evidence="4" id="KW-0804">Transcription</keyword>
<keyword evidence="3" id="KW-0238">DNA-binding</keyword>
<evidence type="ECO:0000313" key="7">
    <source>
        <dbReference type="EMBL" id="MEK8052794.1"/>
    </source>
</evidence>
<sequence>MDHLQTLRTFVAVADAGSLAGAARQRDISAPTATRAIAALERRLGTSLLLRTTRSLRLTEAGEQFLADTRRVLAELDAAEAAVTGQRLHAQGLLSVTAPQLFGQRHVAPLLFEFLDGHPQVQARAFFTNRLVHLIEEGFDVALRIAALPDSGLTAVPVGHMRNVLVASPAYLKRQGMPRTPADLRQHRAVGLTIEGQGRAGWTFAGERAPVQPDERLIVNDNATKVAAAVAGQGVARALAYQVSDEVRDGRLMVLLATHEPPPVPVHLVYPAGRAATAKVRSFVQFAAERLRALPVLQGQGLSAPRGTRRGPRDRDGTSVPGALPSGGRVARPRPRSA</sequence>
<dbReference type="InterPro" id="IPR036390">
    <property type="entry name" value="WH_DNA-bd_sf"/>
</dbReference>
<evidence type="ECO:0000259" key="6">
    <source>
        <dbReference type="PROSITE" id="PS50931"/>
    </source>
</evidence>
<dbReference type="Pfam" id="PF03466">
    <property type="entry name" value="LysR_substrate"/>
    <property type="match status" value="1"/>
</dbReference>
<dbReference type="PROSITE" id="PS50931">
    <property type="entry name" value="HTH_LYSR"/>
    <property type="match status" value="1"/>
</dbReference>
<dbReference type="Proteomes" id="UP001365405">
    <property type="component" value="Unassembled WGS sequence"/>
</dbReference>
<organism evidence="7 8">
    <name type="scientific">Pseudaquabacterium inlustre</name>
    <dbReference type="NCBI Taxonomy" id="2984192"/>
    <lineage>
        <taxon>Bacteria</taxon>
        <taxon>Pseudomonadati</taxon>
        <taxon>Pseudomonadota</taxon>
        <taxon>Betaproteobacteria</taxon>
        <taxon>Burkholderiales</taxon>
        <taxon>Sphaerotilaceae</taxon>
        <taxon>Pseudaquabacterium</taxon>
    </lineage>
</organism>
<dbReference type="Pfam" id="PF00126">
    <property type="entry name" value="HTH_1"/>
    <property type="match status" value="1"/>
</dbReference>
<feature type="region of interest" description="Disordered" evidence="5">
    <location>
        <begin position="299"/>
        <end position="338"/>
    </location>
</feature>
<dbReference type="PANTHER" id="PTHR30537:SF5">
    <property type="entry name" value="HTH-TYPE TRANSCRIPTIONAL ACTIVATOR TTDR-RELATED"/>
    <property type="match status" value="1"/>
</dbReference>
<feature type="domain" description="HTH lysR-type" evidence="6">
    <location>
        <begin position="1"/>
        <end position="59"/>
    </location>
</feature>
<keyword evidence="8" id="KW-1185">Reference proteome</keyword>
<protein>
    <submittedName>
        <fullName evidence="7">LysR family transcriptional regulator</fullName>
    </submittedName>
</protein>
<evidence type="ECO:0000256" key="3">
    <source>
        <dbReference type="ARBA" id="ARBA00023125"/>
    </source>
</evidence>
<dbReference type="Gene3D" id="1.10.10.10">
    <property type="entry name" value="Winged helix-like DNA-binding domain superfamily/Winged helix DNA-binding domain"/>
    <property type="match status" value="1"/>
</dbReference>
<evidence type="ECO:0000313" key="8">
    <source>
        <dbReference type="Proteomes" id="UP001365405"/>
    </source>
</evidence>
<evidence type="ECO:0000256" key="1">
    <source>
        <dbReference type="ARBA" id="ARBA00009437"/>
    </source>
</evidence>
<gene>
    <name evidence="7" type="ORF">AACH10_21265</name>
</gene>
<dbReference type="RefSeq" id="WP_341412519.1">
    <property type="nucleotide sequence ID" value="NZ_JBBUTH010000010.1"/>
</dbReference>
<comment type="similarity">
    <text evidence="1">Belongs to the LysR transcriptional regulatory family.</text>
</comment>
<comment type="caution">
    <text evidence="7">The sequence shown here is derived from an EMBL/GenBank/DDBJ whole genome shotgun (WGS) entry which is preliminary data.</text>
</comment>
<dbReference type="Gene3D" id="3.40.190.290">
    <property type="match status" value="1"/>
</dbReference>
<keyword evidence="2" id="KW-0805">Transcription regulation</keyword>
<dbReference type="SUPFAM" id="SSF53850">
    <property type="entry name" value="Periplasmic binding protein-like II"/>
    <property type="match status" value="1"/>
</dbReference>
<dbReference type="InterPro" id="IPR036388">
    <property type="entry name" value="WH-like_DNA-bd_sf"/>
</dbReference>
<evidence type="ECO:0000256" key="5">
    <source>
        <dbReference type="SAM" id="MobiDB-lite"/>
    </source>
</evidence>
<name>A0ABU9CLV1_9BURK</name>
<reference evidence="7 8" key="1">
    <citation type="submission" date="2024-04" db="EMBL/GenBank/DDBJ databases">
        <title>Novel species of the genus Ideonella isolated from streams.</title>
        <authorList>
            <person name="Lu H."/>
        </authorList>
    </citation>
    <scope>NUCLEOTIDE SEQUENCE [LARGE SCALE GENOMIC DNA]</scope>
    <source>
        <strain evidence="7 8">DXS22W</strain>
    </source>
</reference>
<proteinExistence type="inferred from homology"/>
<evidence type="ECO:0000256" key="2">
    <source>
        <dbReference type="ARBA" id="ARBA00023015"/>
    </source>
</evidence>
<dbReference type="SUPFAM" id="SSF46785">
    <property type="entry name" value="Winged helix' DNA-binding domain"/>
    <property type="match status" value="1"/>
</dbReference>
<evidence type="ECO:0000256" key="4">
    <source>
        <dbReference type="ARBA" id="ARBA00023163"/>
    </source>
</evidence>
<dbReference type="PANTHER" id="PTHR30537">
    <property type="entry name" value="HTH-TYPE TRANSCRIPTIONAL REGULATOR"/>
    <property type="match status" value="1"/>
</dbReference>